<dbReference type="Gene3D" id="2.60.40.4070">
    <property type="match status" value="1"/>
</dbReference>
<accession>A0A0S7YDS4</accession>
<dbReference type="Proteomes" id="UP000051012">
    <property type="component" value="Unassembled WGS sequence"/>
</dbReference>
<gene>
    <name evidence="1" type="ORF">AMJ52_04935</name>
</gene>
<evidence type="ECO:0000313" key="1">
    <source>
        <dbReference type="EMBL" id="KPJ72848.1"/>
    </source>
</evidence>
<name>A0A0S7YDS4_UNCT6</name>
<proteinExistence type="predicted"/>
<reference evidence="1 2" key="1">
    <citation type="journal article" date="2015" name="Microbiome">
        <title>Genomic resolution of linkages in carbon, nitrogen, and sulfur cycling among widespread estuary sediment bacteria.</title>
        <authorList>
            <person name="Baker B.J."/>
            <person name="Lazar C.S."/>
            <person name="Teske A.P."/>
            <person name="Dick G.J."/>
        </authorList>
    </citation>
    <scope>NUCLEOTIDE SEQUENCE [LARGE SCALE GENOMIC DNA]</scope>
    <source>
        <strain evidence="1">DG_78</strain>
    </source>
</reference>
<dbReference type="EMBL" id="LJNI01000052">
    <property type="protein sequence ID" value="KPJ72848.1"/>
    <property type="molecule type" value="Genomic_DNA"/>
</dbReference>
<protein>
    <recommendedName>
        <fullName evidence="3">FlgD Ig-like domain-containing protein</fullName>
    </recommendedName>
</protein>
<sequence>MFQVPGVMKYQITLFDVLGRHVRTLKGLSYGNPESVKWDRKDDNGISVDAGIYLYRFESDVFNTTGKVVVR</sequence>
<evidence type="ECO:0008006" key="3">
    <source>
        <dbReference type="Google" id="ProtNLM"/>
    </source>
</evidence>
<evidence type="ECO:0000313" key="2">
    <source>
        <dbReference type="Proteomes" id="UP000051012"/>
    </source>
</evidence>
<organism evidence="1 2">
    <name type="scientific">candidate division TA06 bacterium DG_78</name>
    <dbReference type="NCBI Taxonomy" id="1703772"/>
    <lineage>
        <taxon>Bacteria</taxon>
        <taxon>Bacteria division TA06</taxon>
    </lineage>
</organism>
<dbReference type="AlphaFoldDB" id="A0A0S7YDS4"/>
<comment type="caution">
    <text evidence="1">The sequence shown here is derived from an EMBL/GenBank/DDBJ whole genome shotgun (WGS) entry which is preliminary data.</text>
</comment>